<evidence type="ECO:0000259" key="7">
    <source>
        <dbReference type="PROSITE" id="PS51526"/>
    </source>
</evidence>
<dbReference type="InterPro" id="IPR052406">
    <property type="entry name" value="Chromatin_Remodeling_Comp"/>
</dbReference>
<evidence type="ECO:0000313" key="8">
    <source>
        <dbReference type="EMBL" id="KAF2429354.1"/>
    </source>
</evidence>
<dbReference type="OrthoDB" id="338531at2759"/>
<evidence type="ECO:0000259" key="6">
    <source>
        <dbReference type="PROSITE" id="PS51011"/>
    </source>
</evidence>
<dbReference type="GO" id="GO:0003677">
    <property type="term" value="F:DNA binding"/>
    <property type="evidence" value="ECO:0007669"/>
    <property type="project" value="InterPro"/>
</dbReference>
<keyword evidence="9" id="KW-1185">Reference proteome</keyword>
<dbReference type="PANTHER" id="PTHR22970:SF14">
    <property type="entry name" value="AT-RICH INTERACTIVE DOMAIN-CONTAINING PROTEIN 2"/>
    <property type="match status" value="1"/>
</dbReference>
<evidence type="ECO:0000256" key="1">
    <source>
        <dbReference type="ARBA" id="ARBA00022853"/>
    </source>
</evidence>
<dbReference type="EMBL" id="MU007048">
    <property type="protein sequence ID" value="KAF2429354.1"/>
    <property type="molecule type" value="Genomic_DNA"/>
</dbReference>
<comment type="caution">
    <text evidence="8">The sequence shown here is derived from an EMBL/GenBank/DDBJ whole genome shotgun (WGS) entry which is preliminary data.</text>
</comment>
<dbReference type="FunFam" id="1.10.150.60:FF:000021">
    <property type="entry name" value="Chromatin structure-remodeling complex subunit rsc9"/>
    <property type="match status" value="1"/>
</dbReference>
<dbReference type="SMART" id="SM00501">
    <property type="entry name" value="BRIGHT"/>
    <property type="match status" value="1"/>
</dbReference>
<dbReference type="SMART" id="SM01014">
    <property type="entry name" value="ARID"/>
    <property type="match status" value="1"/>
</dbReference>
<dbReference type="Proteomes" id="UP000800235">
    <property type="component" value="Unassembled WGS sequence"/>
</dbReference>
<dbReference type="GO" id="GO:0016586">
    <property type="term" value="C:RSC-type complex"/>
    <property type="evidence" value="ECO:0007669"/>
    <property type="project" value="TreeGrafter"/>
</dbReference>
<dbReference type="PANTHER" id="PTHR22970">
    <property type="entry name" value="AT-RICH INTERACTIVE DOMAIN-CONTAINING PROTEIN 2"/>
    <property type="match status" value="1"/>
</dbReference>
<dbReference type="Gene3D" id="1.10.150.60">
    <property type="entry name" value="ARID DNA-binding domain"/>
    <property type="match status" value="1"/>
</dbReference>
<keyword evidence="2" id="KW-0805">Transcription regulation</keyword>
<dbReference type="PROSITE" id="PS51526">
    <property type="entry name" value="RFX_DBD"/>
    <property type="match status" value="1"/>
</dbReference>
<evidence type="ECO:0000256" key="4">
    <source>
        <dbReference type="ARBA" id="ARBA00023242"/>
    </source>
</evidence>
<reference evidence="8" key="1">
    <citation type="journal article" date="2020" name="Stud. Mycol.">
        <title>101 Dothideomycetes genomes: a test case for predicting lifestyles and emergence of pathogens.</title>
        <authorList>
            <person name="Haridas S."/>
            <person name="Albert R."/>
            <person name="Binder M."/>
            <person name="Bloem J."/>
            <person name="Labutti K."/>
            <person name="Salamov A."/>
            <person name="Andreopoulos B."/>
            <person name="Baker S."/>
            <person name="Barry K."/>
            <person name="Bills G."/>
            <person name="Bluhm B."/>
            <person name="Cannon C."/>
            <person name="Castanera R."/>
            <person name="Culley D."/>
            <person name="Daum C."/>
            <person name="Ezra D."/>
            <person name="Gonzalez J."/>
            <person name="Henrissat B."/>
            <person name="Kuo A."/>
            <person name="Liang C."/>
            <person name="Lipzen A."/>
            <person name="Lutzoni F."/>
            <person name="Magnuson J."/>
            <person name="Mondo S."/>
            <person name="Nolan M."/>
            <person name="Ohm R."/>
            <person name="Pangilinan J."/>
            <person name="Park H.-J."/>
            <person name="Ramirez L."/>
            <person name="Alfaro M."/>
            <person name="Sun H."/>
            <person name="Tritt A."/>
            <person name="Yoshinaga Y."/>
            <person name="Zwiers L.-H."/>
            <person name="Turgeon B."/>
            <person name="Goodwin S."/>
            <person name="Spatafora J."/>
            <person name="Crous P."/>
            <person name="Grigoriev I."/>
        </authorList>
    </citation>
    <scope>NUCLEOTIDE SEQUENCE</scope>
    <source>
        <strain evidence="8">CBS 130266</strain>
    </source>
</reference>
<feature type="region of interest" description="Disordered" evidence="5">
    <location>
        <begin position="204"/>
        <end position="225"/>
    </location>
</feature>
<gene>
    <name evidence="8" type="ORF">EJ08DRAFT_635644</name>
</gene>
<dbReference type="InterPro" id="IPR003150">
    <property type="entry name" value="DNA-bd_RFX"/>
</dbReference>
<evidence type="ECO:0000256" key="5">
    <source>
        <dbReference type="SAM" id="MobiDB-lite"/>
    </source>
</evidence>
<keyword evidence="3" id="KW-0804">Transcription</keyword>
<dbReference type="InterPro" id="IPR036431">
    <property type="entry name" value="ARID_dom_sf"/>
</dbReference>
<sequence>MAPQQRRASIERTDEYDKFIQDLAAYHEKRGTHFDPEPKVGPRHLDLLRLYKRVTEEGGYDRASDIKGNKLAWRRISSEFLTGGQNVVQLAFLVKTAYYKNLAAYEISTFHKREPPPKEILEDVSAKGGDLLHRTLENYLVRSRSEIDGLGNGEESEEEQNTPKDNTEKMDVDEPGSTGGRVTRGLRHAPPQRVLFGAAADSANRQTRAPGNQNSPTPGSTAVVNGTYSSNGAAFTIANYEPRAMVPSAVKPVAAPANNPQYYRDKARQIMLQRQAAKGYQVKNRGPMMLPGTGFSGPNIYVRALLALQSGQPAEVRYALHHLVKISHERGDKYQFDQFPGLAEALLDQVLPVSSLFYNVKWKISYDDELSSERDVLNALHGTPDLLRKIRAHSLVPITDGLVTEEFSTTMSNINEAGLVFRNMVMKEENSHYAARIPLTRDFVAIALHLPRRATVVELQHYALEIAEQITKYYVLGPQDPLYISLVAQLGQDDRGAIITALRALSRISMNLEANNRLPDIPVSYLSRICDWLLVEDEELRSACLDFLYQFTAITENVEIMVEGLNMEVLVSQLVRVLMYGAHEEPKRERAKSAAKPSAGSANPPKLSESIIEELWQITDERHQSSAWLRTCFEEDPMGEITQLALWSAYNATFSNPKNHRPLMQAKDFITNVSTTFANAQAQVVANEEEPSRPKYTIRGVRPRAVPVNYKDNKPYMRCLWNMPAPTTNGYTNSVAPKGVECDMSVNKADEMWEHIVTTHLKIPKDPETGKFKVDVDVEMNGANNSTPSKTYSCHWGVCKNPATQKTNDIKALARHIQTHLPDSDTTLAVKHKIYNLTTPPTRHDTLSGKSFHNTAVDERNDAAGLPLASVLVLRNLARQMGKIDDKFVAEKGRTTKSRVGWVERCFGPVRERLFMVMAVNFSLREYLPALEGLIDRGMGVPVGAVGAGAEKMEH</sequence>
<dbReference type="AlphaFoldDB" id="A0A9P4NNY2"/>
<organism evidence="8 9">
    <name type="scientific">Tothia fuscella</name>
    <dbReference type="NCBI Taxonomy" id="1048955"/>
    <lineage>
        <taxon>Eukaryota</taxon>
        <taxon>Fungi</taxon>
        <taxon>Dikarya</taxon>
        <taxon>Ascomycota</taxon>
        <taxon>Pezizomycotina</taxon>
        <taxon>Dothideomycetes</taxon>
        <taxon>Pleosporomycetidae</taxon>
        <taxon>Venturiales</taxon>
        <taxon>Cylindrosympodiaceae</taxon>
        <taxon>Tothia</taxon>
    </lineage>
</organism>
<dbReference type="InterPro" id="IPR016024">
    <property type="entry name" value="ARM-type_fold"/>
</dbReference>
<dbReference type="SUPFAM" id="SSF48371">
    <property type="entry name" value="ARM repeat"/>
    <property type="match status" value="1"/>
</dbReference>
<dbReference type="InterPro" id="IPR001606">
    <property type="entry name" value="ARID_dom"/>
</dbReference>
<proteinExistence type="predicted"/>
<evidence type="ECO:0000256" key="2">
    <source>
        <dbReference type="ARBA" id="ARBA00023015"/>
    </source>
</evidence>
<feature type="compositionally biased region" description="Basic and acidic residues" evidence="5">
    <location>
        <begin position="161"/>
        <end position="172"/>
    </location>
</feature>
<protein>
    <recommendedName>
        <fullName evidence="10">ARID domain-containing protein</fullName>
    </recommendedName>
</protein>
<evidence type="ECO:0008006" key="10">
    <source>
        <dbReference type="Google" id="ProtNLM"/>
    </source>
</evidence>
<dbReference type="CDD" id="cd16100">
    <property type="entry name" value="ARID"/>
    <property type="match status" value="1"/>
</dbReference>
<evidence type="ECO:0000313" key="9">
    <source>
        <dbReference type="Proteomes" id="UP000800235"/>
    </source>
</evidence>
<dbReference type="SUPFAM" id="SSF46774">
    <property type="entry name" value="ARID-like"/>
    <property type="match status" value="1"/>
</dbReference>
<dbReference type="GO" id="GO:0006325">
    <property type="term" value="P:chromatin organization"/>
    <property type="evidence" value="ECO:0007669"/>
    <property type="project" value="UniProtKB-KW"/>
</dbReference>
<dbReference type="Pfam" id="PF01388">
    <property type="entry name" value="ARID"/>
    <property type="match status" value="1"/>
</dbReference>
<keyword evidence="1" id="KW-0156">Chromatin regulator</keyword>
<dbReference type="PROSITE" id="PS51011">
    <property type="entry name" value="ARID"/>
    <property type="match status" value="1"/>
</dbReference>
<name>A0A9P4NNY2_9PEZI</name>
<feature type="domain" description="RFX-type winged-helix" evidence="7">
    <location>
        <begin position="625"/>
        <end position="705"/>
    </location>
</feature>
<keyword evidence="4" id="KW-0539">Nucleus</keyword>
<evidence type="ECO:0000256" key="3">
    <source>
        <dbReference type="ARBA" id="ARBA00023163"/>
    </source>
</evidence>
<feature type="region of interest" description="Disordered" evidence="5">
    <location>
        <begin position="146"/>
        <end position="189"/>
    </location>
</feature>
<accession>A0A9P4NNY2</accession>
<feature type="domain" description="ARID" evidence="6">
    <location>
        <begin position="13"/>
        <end position="110"/>
    </location>
</feature>
<dbReference type="GO" id="GO:0006355">
    <property type="term" value="P:regulation of DNA-templated transcription"/>
    <property type="evidence" value="ECO:0007669"/>
    <property type="project" value="InterPro"/>
</dbReference>